<proteinExistence type="predicted"/>
<evidence type="ECO:0000313" key="5">
    <source>
        <dbReference type="Proteomes" id="UP001596505"/>
    </source>
</evidence>
<evidence type="ECO:0000313" key="4">
    <source>
        <dbReference type="EMBL" id="MFC7392699.1"/>
    </source>
</evidence>
<keyword evidence="3" id="KW-1283">Bacterial microcompartment</keyword>
<gene>
    <name evidence="4" type="ORF">ACFQRG_06835</name>
</gene>
<dbReference type="EMBL" id="JBHTCO010000005">
    <property type="protein sequence ID" value="MFC7392699.1"/>
    <property type="molecule type" value="Genomic_DNA"/>
</dbReference>
<comment type="subcellular location">
    <subcellularLocation>
        <location evidence="1">Carboxysome</location>
    </subcellularLocation>
</comment>
<keyword evidence="5" id="KW-1185">Reference proteome</keyword>
<dbReference type="PANTHER" id="PTHR36539">
    <property type="entry name" value="ETHANOLAMINE UTILIZATION PROTEIN EUTN"/>
    <property type="match status" value="1"/>
</dbReference>
<keyword evidence="2" id="KW-1282">Carboxysome</keyword>
<name>A0ABW2PUA0_9BACL</name>
<dbReference type="Gene3D" id="2.40.50.220">
    <property type="entry name" value="EutN/Ccml"/>
    <property type="match status" value="1"/>
</dbReference>
<dbReference type="Pfam" id="PF03319">
    <property type="entry name" value="EutN_CcmL"/>
    <property type="match status" value="1"/>
</dbReference>
<protein>
    <submittedName>
        <fullName evidence="4">EutN/CcmL family microcompartment protein</fullName>
    </submittedName>
</protein>
<dbReference type="RefSeq" id="WP_380965113.1">
    <property type="nucleotide sequence ID" value="NZ_JBHTCO010000005.1"/>
</dbReference>
<reference evidence="5" key="1">
    <citation type="journal article" date="2019" name="Int. J. Syst. Evol. Microbiol.">
        <title>The Global Catalogue of Microorganisms (GCM) 10K type strain sequencing project: providing services to taxonomists for standard genome sequencing and annotation.</title>
        <authorList>
            <consortium name="The Broad Institute Genomics Platform"/>
            <consortium name="The Broad Institute Genome Sequencing Center for Infectious Disease"/>
            <person name="Wu L."/>
            <person name="Ma J."/>
        </authorList>
    </citation>
    <scope>NUCLEOTIDE SEQUENCE [LARGE SCALE GENOMIC DNA]</scope>
    <source>
        <strain evidence="5">CGMCC 1.16305</strain>
    </source>
</reference>
<dbReference type="PROSITE" id="PS51932">
    <property type="entry name" value="BMV"/>
    <property type="match status" value="1"/>
</dbReference>
<evidence type="ECO:0000256" key="2">
    <source>
        <dbReference type="ARBA" id="ARBA00023669"/>
    </source>
</evidence>
<dbReference type="Proteomes" id="UP001596505">
    <property type="component" value="Unassembled WGS sequence"/>
</dbReference>
<dbReference type="CDD" id="cd01614">
    <property type="entry name" value="EutN_CcmL"/>
    <property type="match status" value="1"/>
</dbReference>
<accession>A0ABW2PUA0</accession>
<dbReference type="InterPro" id="IPR004992">
    <property type="entry name" value="EutN_CcmL"/>
</dbReference>
<organism evidence="4 5">
    <name type="scientific">Scopulibacillus cellulosilyticus</name>
    <dbReference type="NCBI Taxonomy" id="2665665"/>
    <lineage>
        <taxon>Bacteria</taxon>
        <taxon>Bacillati</taxon>
        <taxon>Bacillota</taxon>
        <taxon>Bacilli</taxon>
        <taxon>Bacillales</taxon>
        <taxon>Sporolactobacillaceae</taxon>
        <taxon>Scopulibacillus</taxon>
    </lineage>
</organism>
<dbReference type="InterPro" id="IPR036677">
    <property type="entry name" value="EutN_CcmL_sf"/>
</dbReference>
<sequence length="90" mass="9513">MLMGKVVGSVWATQKEAGMENLKLLIVKPLDFEETEAGKMLIAADRIGAGVGERVIVTQGTPAHILSGEKRAPIDAAVVGIVDSSRCNRP</sequence>
<evidence type="ECO:0000256" key="1">
    <source>
        <dbReference type="ARBA" id="ARBA00023587"/>
    </source>
</evidence>
<dbReference type="SUPFAM" id="SSF159133">
    <property type="entry name" value="EutN/CcmL-like"/>
    <property type="match status" value="1"/>
</dbReference>
<evidence type="ECO:0000256" key="3">
    <source>
        <dbReference type="ARBA" id="ARBA00024446"/>
    </source>
</evidence>
<comment type="caution">
    <text evidence="4">The sequence shown here is derived from an EMBL/GenBank/DDBJ whole genome shotgun (WGS) entry which is preliminary data.</text>
</comment>